<accession>A0A420XMK7</accession>
<dbReference type="InterPro" id="IPR029058">
    <property type="entry name" value="AB_hydrolase_fold"/>
</dbReference>
<dbReference type="Pfam" id="PF12697">
    <property type="entry name" value="Abhydrolase_6"/>
    <property type="match status" value="1"/>
</dbReference>
<gene>
    <name evidence="2" type="ORF">CLV35_2746</name>
</gene>
<dbReference type="EMBL" id="RBWV01000013">
    <property type="protein sequence ID" value="RKS72502.1"/>
    <property type="molecule type" value="Genomic_DNA"/>
</dbReference>
<proteinExistence type="predicted"/>
<evidence type="ECO:0000313" key="3">
    <source>
        <dbReference type="Proteomes" id="UP000281955"/>
    </source>
</evidence>
<name>A0A420XMK7_9ACTN</name>
<sequence length="290" mass="30121">MALPRTLTRHPDLRDLAVGAGADAWAGVEARPTGEARGTALLLPGFTGSKEDFLPLLPLLAAGGVRAVAVDLRGQYESPHADRPEGYAVEQLAAEVAERAASLGDGPVHLLGHSFGGLVAQEAARAAPGALASLTLLCTGPGALPPGARTDDAELLLAALPGVPLDQAWELKQAHEAAGAPAPGTPAPEVQEFLQRRWVRSAHEGYLVMARELVSRPDTVDELAAVLRAAGVPVLVAHGADDDAWTPEQQADMARRLGARYVVVPDAAHSPAYEAPEATARVLLGHWLGA</sequence>
<keyword evidence="3" id="KW-1185">Reference proteome</keyword>
<evidence type="ECO:0000259" key="1">
    <source>
        <dbReference type="Pfam" id="PF12697"/>
    </source>
</evidence>
<dbReference type="AlphaFoldDB" id="A0A420XMK7"/>
<feature type="domain" description="AB hydrolase-1" evidence="1">
    <location>
        <begin position="41"/>
        <end position="281"/>
    </location>
</feature>
<dbReference type="PANTHER" id="PTHR43798">
    <property type="entry name" value="MONOACYLGLYCEROL LIPASE"/>
    <property type="match status" value="1"/>
</dbReference>
<organism evidence="2 3">
    <name type="scientific">Motilibacter peucedani</name>
    <dbReference type="NCBI Taxonomy" id="598650"/>
    <lineage>
        <taxon>Bacteria</taxon>
        <taxon>Bacillati</taxon>
        <taxon>Actinomycetota</taxon>
        <taxon>Actinomycetes</taxon>
        <taxon>Motilibacterales</taxon>
        <taxon>Motilibacteraceae</taxon>
        <taxon>Motilibacter</taxon>
    </lineage>
</organism>
<dbReference type="InterPro" id="IPR050266">
    <property type="entry name" value="AB_hydrolase_sf"/>
</dbReference>
<comment type="caution">
    <text evidence="2">The sequence shown here is derived from an EMBL/GenBank/DDBJ whole genome shotgun (WGS) entry which is preliminary data.</text>
</comment>
<dbReference type="Gene3D" id="3.40.50.1820">
    <property type="entry name" value="alpha/beta hydrolase"/>
    <property type="match status" value="1"/>
</dbReference>
<dbReference type="SUPFAM" id="SSF53474">
    <property type="entry name" value="alpha/beta-Hydrolases"/>
    <property type="match status" value="1"/>
</dbReference>
<dbReference type="GO" id="GO:0003824">
    <property type="term" value="F:catalytic activity"/>
    <property type="evidence" value="ECO:0007669"/>
    <property type="project" value="UniProtKB-ARBA"/>
</dbReference>
<dbReference type="InParanoid" id="A0A420XMK7"/>
<dbReference type="PANTHER" id="PTHR43798:SF33">
    <property type="entry name" value="HYDROLASE, PUTATIVE (AFU_ORTHOLOGUE AFUA_2G14860)-RELATED"/>
    <property type="match status" value="1"/>
</dbReference>
<reference evidence="2 3" key="1">
    <citation type="submission" date="2018-10" db="EMBL/GenBank/DDBJ databases">
        <title>Genomic Encyclopedia of Archaeal and Bacterial Type Strains, Phase II (KMG-II): from individual species to whole genera.</title>
        <authorList>
            <person name="Goeker M."/>
        </authorList>
    </citation>
    <scope>NUCLEOTIDE SEQUENCE [LARGE SCALE GENOMIC DNA]</scope>
    <source>
        <strain evidence="2 3">RP-AC37</strain>
    </source>
</reference>
<dbReference type="InterPro" id="IPR000073">
    <property type="entry name" value="AB_hydrolase_1"/>
</dbReference>
<evidence type="ECO:0000313" key="2">
    <source>
        <dbReference type="EMBL" id="RKS72502.1"/>
    </source>
</evidence>
<dbReference type="RefSeq" id="WP_231121803.1">
    <property type="nucleotide sequence ID" value="NZ_RBWV01000013.1"/>
</dbReference>
<protein>
    <submittedName>
        <fullName evidence="2">Pimeloyl-ACP methyl ester carboxylesterase</fullName>
    </submittedName>
</protein>
<dbReference type="Proteomes" id="UP000281955">
    <property type="component" value="Unassembled WGS sequence"/>
</dbReference>
<dbReference type="GO" id="GO:0016020">
    <property type="term" value="C:membrane"/>
    <property type="evidence" value="ECO:0007669"/>
    <property type="project" value="TreeGrafter"/>
</dbReference>